<feature type="transmembrane region" description="Helical" evidence="8">
    <location>
        <begin position="356"/>
        <end position="374"/>
    </location>
</feature>
<reference evidence="10" key="1">
    <citation type="submission" date="2021-02" db="EMBL/GenBank/DDBJ databases">
        <title>Natronoglycomyces albus gen. nov., sp. nov, a haloalkaliphilic actinobacterium from a soda solonchak soil.</title>
        <authorList>
            <person name="Sorokin D.Y."/>
            <person name="Khijniak T.V."/>
            <person name="Zakharycheva A.P."/>
            <person name="Boueva O.V."/>
            <person name="Ariskina E.V."/>
            <person name="Hahnke R.L."/>
            <person name="Bunk B."/>
            <person name="Sproer C."/>
            <person name="Schumann P."/>
            <person name="Evtushenko L.I."/>
            <person name="Kublanov I.V."/>
        </authorList>
    </citation>
    <scope>NUCLEOTIDE SEQUENCE</scope>
    <source>
        <strain evidence="10">DSM 106290</strain>
    </source>
</reference>
<feature type="transmembrane region" description="Helical" evidence="8">
    <location>
        <begin position="263"/>
        <end position="284"/>
    </location>
</feature>
<dbReference type="AlphaFoldDB" id="A0A895XPB0"/>
<keyword evidence="6 8" id="KW-0472">Membrane</keyword>
<dbReference type="Pfam" id="PF07690">
    <property type="entry name" value="MFS_1"/>
    <property type="match status" value="1"/>
</dbReference>
<feature type="transmembrane region" description="Helical" evidence="8">
    <location>
        <begin position="322"/>
        <end position="344"/>
    </location>
</feature>
<sequence length="468" mass="48350">MSFTNERTVPAWTATTDENPTNWADVSTIALCSFTAAVTTFITQFALVLHMQGNGYGGFAVAAVIIATSLPIAVLSPITGRMADRFDSRTLLFGSAILQTVAVAAMTRAESPELMVVAATVAACGMALAAPVSSALIPRMTNPADTAKAIGFNQSASVLGIMTGPPVAGLIMGYAGLTGALYIAVAASLLRALLSLCIRTRRGGVRRAVATAGTKTAPWTLRGDRLLFITVIGAAAALGIICAVNVAEVFLVRETYGASEAMYGLLGLNWTVSMAIAATVFAGVLGKLSRDGHVTYAHFGIIAGSCLTLILLGLPWSTIFALIPFMIIGGAFNAGLNAAMSIAIVRRVDDESRGMASARAGAILNAAIVIGFMFGGLLESIMSPGAIYMTMGAVGLLVVAGFIPFLRRAVRADESVDEAITEILASDSAQGTQLEPAEVPSTNRALENSSVAPAPETARQVELDAASR</sequence>
<dbReference type="Gene3D" id="1.20.1250.20">
    <property type="entry name" value="MFS general substrate transporter like domains"/>
    <property type="match status" value="1"/>
</dbReference>
<feature type="region of interest" description="Disordered" evidence="7">
    <location>
        <begin position="429"/>
        <end position="468"/>
    </location>
</feature>
<keyword evidence="3" id="KW-1003">Cell membrane</keyword>
<dbReference type="GO" id="GO:0022857">
    <property type="term" value="F:transmembrane transporter activity"/>
    <property type="evidence" value="ECO:0007669"/>
    <property type="project" value="InterPro"/>
</dbReference>
<keyword evidence="11" id="KW-1185">Reference proteome</keyword>
<feature type="transmembrane region" description="Helical" evidence="8">
    <location>
        <begin position="114"/>
        <end position="137"/>
    </location>
</feature>
<feature type="transmembrane region" description="Helical" evidence="8">
    <location>
        <begin position="171"/>
        <end position="194"/>
    </location>
</feature>
<dbReference type="Proteomes" id="UP000662939">
    <property type="component" value="Chromosome"/>
</dbReference>
<feature type="transmembrane region" description="Helical" evidence="8">
    <location>
        <begin position="28"/>
        <end position="49"/>
    </location>
</feature>
<dbReference type="RefSeq" id="WP_213171221.1">
    <property type="nucleotide sequence ID" value="NZ_CP070496.1"/>
</dbReference>
<organism evidence="10 11">
    <name type="scientific">Natronoglycomyces albus</name>
    <dbReference type="NCBI Taxonomy" id="2811108"/>
    <lineage>
        <taxon>Bacteria</taxon>
        <taxon>Bacillati</taxon>
        <taxon>Actinomycetota</taxon>
        <taxon>Actinomycetes</taxon>
        <taxon>Glycomycetales</taxon>
        <taxon>Glycomycetaceae</taxon>
        <taxon>Natronoglycomyces</taxon>
    </lineage>
</organism>
<dbReference type="PROSITE" id="PS50850">
    <property type="entry name" value="MFS"/>
    <property type="match status" value="1"/>
</dbReference>
<feature type="compositionally biased region" description="Basic and acidic residues" evidence="7">
    <location>
        <begin position="459"/>
        <end position="468"/>
    </location>
</feature>
<comment type="subcellular location">
    <subcellularLocation>
        <location evidence="1">Cell membrane</location>
        <topology evidence="1">Multi-pass membrane protein</topology>
    </subcellularLocation>
</comment>
<keyword evidence="5 8" id="KW-1133">Transmembrane helix</keyword>
<feature type="domain" description="Major facilitator superfamily (MFS) profile" evidence="9">
    <location>
        <begin position="1"/>
        <end position="410"/>
    </location>
</feature>
<name>A0A895XPB0_9ACTN</name>
<evidence type="ECO:0000256" key="3">
    <source>
        <dbReference type="ARBA" id="ARBA00022475"/>
    </source>
</evidence>
<feature type="transmembrane region" description="Helical" evidence="8">
    <location>
        <begin position="56"/>
        <end position="78"/>
    </location>
</feature>
<feature type="transmembrane region" description="Helical" evidence="8">
    <location>
        <begin position="386"/>
        <end position="406"/>
    </location>
</feature>
<feature type="transmembrane region" description="Helical" evidence="8">
    <location>
        <begin position="226"/>
        <end position="251"/>
    </location>
</feature>
<evidence type="ECO:0000256" key="1">
    <source>
        <dbReference type="ARBA" id="ARBA00004651"/>
    </source>
</evidence>
<accession>A0A895XPB0</accession>
<protein>
    <submittedName>
        <fullName evidence="10">MFS transporter</fullName>
    </submittedName>
</protein>
<feature type="transmembrane region" description="Helical" evidence="8">
    <location>
        <begin position="296"/>
        <end position="316"/>
    </location>
</feature>
<dbReference type="InterPro" id="IPR011701">
    <property type="entry name" value="MFS"/>
</dbReference>
<evidence type="ECO:0000259" key="9">
    <source>
        <dbReference type="PROSITE" id="PS50850"/>
    </source>
</evidence>
<dbReference type="CDD" id="cd06173">
    <property type="entry name" value="MFS_MefA_like"/>
    <property type="match status" value="1"/>
</dbReference>
<dbReference type="InterPro" id="IPR020846">
    <property type="entry name" value="MFS_dom"/>
</dbReference>
<dbReference type="SUPFAM" id="SSF103473">
    <property type="entry name" value="MFS general substrate transporter"/>
    <property type="match status" value="1"/>
</dbReference>
<gene>
    <name evidence="10" type="ORF">JQS30_15905</name>
</gene>
<evidence type="ECO:0000256" key="5">
    <source>
        <dbReference type="ARBA" id="ARBA00022989"/>
    </source>
</evidence>
<keyword evidence="4 8" id="KW-0812">Transmembrane</keyword>
<dbReference type="PANTHER" id="PTHR43266">
    <property type="entry name" value="MACROLIDE-EFFLUX PROTEIN"/>
    <property type="match status" value="1"/>
</dbReference>
<evidence type="ECO:0000256" key="8">
    <source>
        <dbReference type="SAM" id="Phobius"/>
    </source>
</evidence>
<dbReference type="PANTHER" id="PTHR43266:SF7">
    <property type="entry name" value="TRANSPORTER, PUTATIVE-RELATED"/>
    <property type="match status" value="1"/>
</dbReference>
<feature type="transmembrane region" description="Helical" evidence="8">
    <location>
        <begin position="90"/>
        <end position="107"/>
    </location>
</feature>
<dbReference type="InterPro" id="IPR036259">
    <property type="entry name" value="MFS_trans_sf"/>
</dbReference>
<dbReference type="EMBL" id="CP070496">
    <property type="protein sequence ID" value="QSB05219.1"/>
    <property type="molecule type" value="Genomic_DNA"/>
</dbReference>
<feature type="compositionally biased region" description="Polar residues" evidence="7">
    <location>
        <begin position="440"/>
        <end position="451"/>
    </location>
</feature>
<evidence type="ECO:0000256" key="4">
    <source>
        <dbReference type="ARBA" id="ARBA00022692"/>
    </source>
</evidence>
<dbReference type="KEGG" id="nav:JQS30_15905"/>
<evidence type="ECO:0000313" key="11">
    <source>
        <dbReference type="Proteomes" id="UP000662939"/>
    </source>
</evidence>
<evidence type="ECO:0000256" key="2">
    <source>
        <dbReference type="ARBA" id="ARBA00022448"/>
    </source>
</evidence>
<dbReference type="GO" id="GO:0005886">
    <property type="term" value="C:plasma membrane"/>
    <property type="evidence" value="ECO:0007669"/>
    <property type="project" value="UniProtKB-SubCell"/>
</dbReference>
<evidence type="ECO:0000256" key="6">
    <source>
        <dbReference type="ARBA" id="ARBA00023136"/>
    </source>
</evidence>
<keyword evidence="2" id="KW-0813">Transport</keyword>
<evidence type="ECO:0000256" key="7">
    <source>
        <dbReference type="SAM" id="MobiDB-lite"/>
    </source>
</evidence>
<evidence type="ECO:0000313" key="10">
    <source>
        <dbReference type="EMBL" id="QSB05219.1"/>
    </source>
</evidence>
<proteinExistence type="predicted"/>